<evidence type="ECO:0000313" key="2">
    <source>
        <dbReference type="EMBL" id="VYT21885.1"/>
    </source>
</evidence>
<name>A0A6N2UT68_9FIRM</name>
<organism evidence="2">
    <name type="scientific">uncultured Anaerotruncus sp</name>
    <dbReference type="NCBI Taxonomy" id="905011"/>
    <lineage>
        <taxon>Bacteria</taxon>
        <taxon>Bacillati</taxon>
        <taxon>Bacillota</taxon>
        <taxon>Clostridia</taxon>
        <taxon>Eubacteriales</taxon>
        <taxon>Oscillospiraceae</taxon>
        <taxon>Anaerotruncus</taxon>
        <taxon>environmental samples</taxon>
    </lineage>
</organism>
<protein>
    <recommendedName>
        <fullName evidence="3">Zn-finger containing protein</fullName>
    </recommendedName>
</protein>
<evidence type="ECO:0000256" key="1">
    <source>
        <dbReference type="SAM" id="Phobius"/>
    </source>
</evidence>
<keyword evidence="1" id="KW-0812">Transmembrane</keyword>
<feature type="transmembrane region" description="Helical" evidence="1">
    <location>
        <begin position="39"/>
        <end position="58"/>
    </location>
</feature>
<feature type="transmembrane region" description="Helical" evidence="1">
    <location>
        <begin position="12"/>
        <end position="33"/>
    </location>
</feature>
<sequence length="134" mass="15847">MNRFFPGGWNGRYGLDQLSIAMAALSCFLSLFLPRYHRNGFFTLVSLFCAALLLLALWRTLSRDTSRRWAENEKFLRYWNPIQQKIACGWNRLRDRDHRYFRCPGCGQTLRVPKGRGTVRITCPRCRQEIIRKT</sequence>
<gene>
    <name evidence="2" type="ORF">AULFYP135_02097</name>
</gene>
<dbReference type="EMBL" id="CACRSL010000004">
    <property type="protein sequence ID" value="VYT21885.1"/>
    <property type="molecule type" value="Genomic_DNA"/>
</dbReference>
<dbReference type="PROSITE" id="PS51257">
    <property type="entry name" value="PROKAR_LIPOPROTEIN"/>
    <property type="match status" value="1"/>
</dbReference>
<keyword evidence="1" id="KW-0472">Membrane</keyword>
<evidence type="ECO:0008006" key="3">
    <source>
        <dbReference type="Google" id="ProtNLM"/>
    </source>
</evidence>
<proteinExistence type="predicted"/>
<dbReference type="AlphaFoldDB" id="A0A6N2UT68"/>
<reference evidence="2" key="1">
    <citation type="submission" date="2019-11" db="EMBL/GenBank/DDBJ databases">
        <authorList>
            <person name="Feng L."/>
        </authorList>
    </citation>
    <scope>NUCLEOTIDE SEQUENCE</scope>
    <source>
        <strain evidence="2">AundefinedLFYP135</strain>
    </source>
</reference>
<accession>A0A6N2UT68</accession>
<keyword evidence="1" id="KW-1133">Transmembrane helix</keyword>